<gene>
    <name evidence="3" type="ORF">Q2362_06650</name>
</gene>
<dbReference type="Proteomes" id="UP001171111">
    <property type="component" value="Unassembled WGS sequence"/>
</dbReference>
<feature type="domain" description="4Fe-4S ferredoxin-type" evidence="2">
    <location>
        <begin position="74"/>
        <end position="100"/>
    </location>
</feature>
<dbReference type="PROSITE" id="PS51379">
    <property type="entry name" value="4FE4S_FER_2"/>
    <property type="match status" value="1"/>
</dbReference>
<feature type="compositionally biased region" description="Polar residues" evidence="1">
    <location>
        <begin position="13"/>
        <end position="23"/>
    </location>
</feature>
<accession>A0ABT8T7S2</accession>
<dbReference type="RefSeq" id="WP_302244560.1">
    <property type="nucleotide sequence ID" value="NZ_JAULJQ010000007.1"/>
</dbReference>
<keyword evidence="4" id="KW-1185">Reference proteome</keyword>
<feature type="region of interest" description="Disordered" evidence="1">
    <location>
        <begin position="13"/>
        <end position="37"/>
    </location>
</feature>
<dbReference type="InterPro" id="IPR017896">
    <property type="entry name" value="4Fe4S_Fe-S-bd"/>
</dbReference>
<evidence type="ECO:0000259" key="2">
    <source>
        <dbReference type="PROSITE" id="PS51379"/>
    </source>
</evidence>
<reference evidence="3 4" key="1">
    <citation type="submission" date="2023-06" db="EMBL/GenBank/DDBJ databases">
        <title>Campylobacter magnum sp. nov., isolated from cecal contents of domestic pigs (Sus scrofa domesticus).</title>
        <authorList>
            <person name="Papic B."/>
            <person name="Gruntar I."/>
        </authorList>
    </citation>
    <scope>NUCLEOTIDE SEQUENCE [LARGE SCALE GENOMIC DNA]</scope>
    <source>
        <strain evidence="4">34484-21</strain>
    </source>
</reference>
<dbReference type="Gene3D" id="3.30.70.20">
    <property type="match status" value="1"/>
</dbReference>
<sequence>MNRREFLGKLLPKQNSSLGNSRVSKPESFDSENSPTEEQKLQINTATCLAWNDVVCSSCADVCHARAIEFLGLFRPVINEKCDNCNECISSCFKGAINVC</sequence>
<dbReference type="SUPFAM" id="SSF54862">
    <property type="entry name" value="4Fe-4S ferredoxins"/>
    <property type="match status" value="1"/>
</dbReference>
<dbReference type="EMBL" id="JAULJQ010000007">
    <property type="protein sequence ID" value="MDO2409775.1"/>
    <property type="molecule type" value="Genomic_DNA"/>
</dbReference>
<protein>
    <recommendedName>
        <fullName evidence="2">4Fe-4S ferredoxin-type domain-containing protein</fullName>
    </recommendedName>
</protein>
<evidence type="ECO:0000313" key="3">
    <source>
        <dbReference type="EMBL" id="MDO2409775.1"/>
    </source>
</evidence>
<name>A0ABT8T7S2_9BACT</name>
<evidence type="ECO:0000256" key="1">
    <source>
        <dbReference type="SAM" id="MobiDB-lite"/>
    </source>
</evidence>
<comment type="caution">
    <text evidence="3">The sequence shown here is derived from an EMBL/GenBank/DDBJ whole genome shotgun (WGS) entry which is preliminary data.</text>
</comment>
<proteinExistence type="predicted"/>
<organism evidence="3 4">
    <name type="scientific">Campylobacter magnus</name>
    <dbReference type="NCBI Taxonomy" id="3026462"/>
    <lineage>
        <taxon>Bacteria</taxon>
        <taxon>Pseudomonadati</taxon>
        <taxon>Campylobacterota</taxon>
        <taxon>Epsilonproteobacteria</taxon>
        <taxon>Campylobacterales</taxon>
        <taxon>Campylobacteraceae</taxon>
        <taxon>Campylobacter</taxon>
    </lineage>
</organism>
<evidence type="ECO:0000313" key="4">
    <source>
        <dbReference type="Proteomes" id="UP001171111"/>
    </source>
</evidence>